<evidence type="ECO:0000256" key="1">
    <source>
        <dbReference type="SAM" id="MobiDB-lite"/>
    </source>
</evidence>
<feature type="compositionally biased region" description="Gly residues" evidence="1">
    <location>
        <begin position="10"/>
        <end position="20"/>
    </location>
</feature>
<evidence type="ECO:0000313" key="3">
    <source>
        <dbReference type="Proteomes" id="UP000467841"/>
    </source>
</evidence>
<dbReference type="OrthoDB" id="1112515at2759"/>
<evidence type="ECO:0000313" key="2">
    <source>
        <dbReference type="EMBL" id="CAA7045103.1"/>
    </source>
</evidence>
<feature type="compositionally biased region" description="Pro residues" evidence="1">
    <location>
        <begin position="79"/>
        <end position="106"/>
    </location>
</feature>
<feature type="region of interest" description="Disordered" evidence="1">
    <location>
        <begin position="1"/>
        <end position="138"/>
    </location>
</feature>
<proteinExistence type="predicted"/>
<dbReference type="AlphaFoldDB" id="A0A6D2JMR4"/>
<keyword evidence="3" id="KW-1185">Reference proteome</keyword>
<dbReference type="Proteomes" id="UP000467841">
    <property type="component" value="Unassembled WGS sequence"/>
</dbReference>
<sequence>MAGSGKSQKGRGGISGGMGSSSGRASSHTSNSSTPSSNSRPLPIQYAHSQSPIPETIPPRGSTLAPQTSPRGSASHPQPIRPQPLRPPPYVPPQWTPPPYNPPPEGPETDAEPMEDQFPEQAQPPPHQDPPMSIHDLLQTPGRADYLPILDPLPTANTIWFDRDDGKLVRKISKILKSKFDGPYYCWTKTPPYVQDRCFIAFAQAYHWDPLVHSLVEDEFKAIALNRMKDLVSKARTKRVRPSWIGETLWESMCAYWSTEEAKARSSTASNAIKFPKDGLGKRIHRSGQKSYSRIQRDMEKELERPVSIGEVFIRTHTLPDGSFVDPKSQQIAETYEKNLEDEMSQLMDDETDCSSELTTAAKDNVFLKSTVTDDRGQEFGLGSLRRHYGNGKRKRGAGNWQDRCFLVVSGTSSMTPCGILLDRSAMIREILVGLKSVIPSLAATERGIKFTLEPRSQRE</sequence>
<feature type="compositionally biased region" description="Polar residues" evidence="1">
    <location>
        <begin position="64"/>
        <end position="76"/>
    </location>
</feature>
<dbReference type="InterPro" id="IPR004252">
    <property type="entry name" value="Probable_transposase_24"/>
</dbReference>
<reference evidence="2" key="1">
    <citation type="submission" date="2020-01" db="EMBL/GenBank/DDBJ databases">
        <authorList>
            <person name="Mishra B."/>
        </authorList>
    </citation>
    <scope>NUCLEOTIDE SEQUENCE [LARGE SCALE GENOMIC DNA]</scope>
</reference>
<dbReference type="EMBL" id="CACVBM020001315">
    <property type="protein sequence ID" value="CAA7045103.1"/>
    <property type="molecule type" value="Genomic_DNA"/>
</dbReference>
<dbReference type="Pfam" id="PF03004">
    <property type="entry name" value="Transposase_24"/>
    <property type="match status" value="1"/>
</dbReference>
<name>A0A6D2JMR4_9BRAS</name>
<comment type="caution">
    <text evidence="2">The sequence shown here is derived from an EMBL/GenBank/DDBJ whole genome shotgun (WGS) entry which is preliminary data.</text>
</comment>
<feature type="compositionally biased region" description="Acidic residues" evidence="1">
    <location>
        <begin position="107"/>
        <end position="118"/>
    </location>
</feature>
<feature type="compositionally biased region" description="Low complexity" evidence="1">
    <location>
        <begin position="21"/>
        <end position="39"/>
    </location>
</feature>
<accession>A0A6D2JMR4</accession>
<protein>
    <submittedName>
        <fullName evidence="2">Uncharacterized protein</fullName>
    </submittedName>
</protein>
<gene>
    <name evidence="2" type="ORF">MERR_LOCUS32338</name>
</gene>
<organism evidence="2 3">
    <name type="scientific">Microthlaspi erraticum</name>
    <dbReference type="NCBI Taxonomy" id="1685480"/>
    <lineage>
        <taxon>Eukaryota</taxon>
        <taxon>Viridiplantae</taxon>
        <taxon>Streptophyta</taxon>
        <taxon>Embryophyta</taxon>
        <taxon>Tracheophyta</taxon>
        <taxon>Spermatophyta</taxon>
        <taxon>Magnoliopsida</taxon>
        <taxon>eudicotyledons</taxon>
        <taxon>Gunneridae</taxon>
        <taxon>Pentapetalae</taxon>
        <taxon>rosids</taxon>
        <taxon>malvids</taxon>
        <taxon>Brassicales</taxon>
        <taxon>Brassicaceae</taxon>
        <taxon>Coluteocarpeae</taxon>
        <taxon>Microthlaspi</taxon>
    </lineage>
</organism>